<feature type="transmembrane region" description="Helical" evidence="1">
    <location>
        <begin position="230"/>
        <end position="253"/>
    </location>
</feature>
<feature type="transmembrane region" description="Helical" evidence="1">
    <location>
        <begin position="143"/>
        <end position="162"/>
    </location>
</feature>
<comment type="caution">
    <text evidence="3">The sequence shown here is derived from an EMBL/GenBank/DDBJ whole genome shotgun (WGS) entry which is preliminary data.</text>
</comment>
<dbReference type="Pfam" id="PF07786">
    <property type="entry name" value="HGSNAT_cat"/>
    <property type="match status" value="1"/>
</dbReference>
<keyword evidence="1" id="KW-1133">Transmembrane helix</keyword>
<reference evidence="3" key="1">
    <citation type="submission" date="2020-09" db="EMBL/GenBank/DDBJ databases">
        <title>Pelagicoccus enzymogenes sp. nov. with an EPS production, isolated from marine sediment.</title>
        <authorList>
            <person name="Feng X."/>
        </authorList>
    </citation>
    <scope>NUCLEOTIDE SEQUENCE</scope>
    <source>
        <strain evidence="3">NFK12</strain>
    </source>
</reference>
<organism evidence="3 4">
    <name type="scientific">Pelagicoccus enzymogenes</name>
    <dbReference type="NCBI Taxonomy" id="2773457"/>
    <lineage>
        <taxon>Bacteria</taxon>
        <taxon>Pseudomonadati</taxon>
        <taxon>Verrucomicrobiota</taxon>
        <taxon>Opitutia</taxon>
        <taxon>Puniceicoccales</taxon>
        <taxon>Pelagicoccaceae</taxon>
        <taxon>Pelagicoccus</taxon>
    </lineage>
</organism>
<keyword evidence="1" id="KW-0472">Membrane</keyword>
<dbReference type="EMBL" id="JACYFG010000022">
    <property type="protein sequence ID" value="MBD5779884.1"/>
    <property type="molecule type" value="Genomic_DNA"/>
</dbReference>
<feature type="transmembrane region" description="Helical" evidence="1">
    <location>
        <begin position="174"/>
        <end position="194"/>
    </location>
</feature>
<dbReference type="PANTHER" id="PTHR31061">
    <property type="entry name" value="LD22376P"/>
    <property type="match status" value="1"/>
</dbReference>
<evidence type="ECO:0000259" key="2">
    <source>
        <dbReference type="Pfam" id="PF07786"/>
    </source>
</evidence>
<feature type="transmembrane region" description="Helical" evidence="1">
    <location>
        <begin position="365"/>
        <end position="385"/>
    </location>
</feature>
<feature type="transmembrane region" description="Helical" evidence="1">
    <location>
        <begin position="114"/>
        <end position="131"/>
    </location>
</feature>
<dbReference type="RefSeq" id="WP_191617013.1">
    <property type="nucleotide sequence ID" value="NZ_JACYFG010000022.1"/>
</dbReference>
<dbReference type="AlphaFoldDB" id="A0A927F8N5"/>
<feature type="domain" description="Heparan-alpha-glucosaminide N-acetyltransferase catalytic" evidence="2">
    <location>
        <begin position="4"/>
        <end position="98"/>
    </location>
</feature>
<proteinExistence type="predicted"/>
<keyword evidence="4" id="KW-1185">Reference proteome</keyword>
<accession>A0A927F8N5</accession>
<feature type="transmembrane region" description="Helical" evidence="1">
    <location>
        <begin position="80"/>
        <end position="99"/>
    </location>
</feature>
<evidence type="ECO:0000313" key="4">
    <source>
        <dbReference type="Proteomes" id="UP000622317"/>
    </source>
</evidence>
<gene>
    <name evidence="3" type="ORF">IEN85_10330</name>
</gene>
<feature type="transmembrane region" description="Helical" evidence="1">
    <location>
        <begin position="199"/>
        <end position="218"/>
    </location>
</feature>
<dbReference type="PANTHER" id="PTHR31061:SF24">
    <property type="entry name" value="LD22376P"/>
    <property type="match status" value="1"/>
</dbReference>
<protein>
    <submittedName>
        <fullName evidence="3">DUF5009 domain-containing protein</fullName>
    </submittedName>
</protein>
<evidence type="ECO:0000256" key="1">
    <source>
        <dbReference type="SAM" id="Phobius"/>
    </source>
</evidence>
<feature type="transmembrane region" description="Helical" evidence="1">
    <location>
        <begin position="265"/>
        <end position="286"/>
    </location>
</feature>
<dbReference type="InterPro" id="IPR012429">
    <property type="entry name" value="HGSNAT_cat"/>
</dbReference>
<sequence>MENRIRSIDAFRALTMLLMVWVNDFWSLSNVPSWLLHVSADTDGMGFSDIIFPVFLFIVGLSIPFALQARAQRGENLLQVCKHIAARSAALILMGVLMVNLENYDTEAALLPKMAWQLTMVAAFILIWNSYPKSDSWKTKARALRAFGWALIVVLLYTFRSAPANGYNWIEPHWWGILGLIGWSYLICSLYTLFASQNIASVLVGWLALSLFNIAWLAGWLDALAPLKDYVWIVGDGSLPALTLCGCLLSLIYLHYRGRASLARFYACAVSIGCACILVGFLLRPLGGISKIHATPSWTQICAGIAILSFTAIYWIVDQQRLKAWYTIIAPAGSATLTCYLLPYLAYPLLELAGLSLPEVATSGLLGLMKSLAFAFAIVWATGGLNRCGVKLGV</sequence>
<feature type="transmembrane region" description="Helical" evidence="1">
    <location>
        <begin position="298"/>
        <end position="317"/>
    </location>
</feature>
<feature type="transmembrane region" description="Helical" evidence="1">
    <location>
        <begin position="12"/>
        <end position="30"/>
    </location>
</feature>
<evidence type="ECO:0000313" key="3">
    <source>
        <dbReference type="EMBL" id="MBD5779884.1"/>
    </source>
</evidence>
<dbReference type="Proteomes" id="UP000622317">
    <property type="component" value="Unassembled WGS sequence"/>
</dbReference>
<name>A0A927F8N5_9BACT</name>
<feature type="transmembrane region" description="Helical" evidence="1">
    <location>
        <begin position="50"/>
        <end position="68"/>
    </location>
</feature>
<keyword evidence="1" id="KW-0812">Transmembrane</keyword>
<feature type="transmembrane region" description="Helical" evidence="1">
    <location>
        <begin position="324"/>
        <end position="345"/>
    </location>
</feature>